<gene>
    <name evidence="1" type="ORF">CHRIB12_LOCUS17146</name>
</gene>
<evidence type="ECO:0000313" key="2">
    <source>
        <dbReference type="Proteomes" id="UP000684084"/>
    </source>
</evidence>
<dbReference type="EMBL" id="CAGKOT010000043">
    <property type="protein sequence ID" value="CAB5380627.1"/>
    <property type="molecule type" value="Genomic_DNA"/>
</dbReference>
<comment type="caution">
    <text evidence="1">The sequence shown here is derived from an EMBL/GenBank/DDBJ whole genome shotgun (WGS) entry which is preliminary data.</text>
</comment>
<protein>
    <submittedName>
        <fullName evidence="1">Uncharacterized protein</fullName>
    </submittedName>
</protein>
<dbReference type="AlphaFoldDB" id="A0A915ZKN6"/>
<dbReference type="Proteomes" id="UP000684084">
    <property type="component" value="Unassembled WGS sequence"/>
</dbReference>
<accession>A0A915ZKN6</accession>
<dbReference type="OrthoDB" id="16816at2759"/>
<reference evidence="1" key="1">
    <citation type="submission" date="2020-05" db="EMBL/GenBank/DDBJ databases">
        <authorList>
            <person name="Rincon C."/>
            <person name="Sanders R I."/>
            <person name="Robbins C."/>
            <person name="Chaturvedi A."/>
        </authorList>
    </citation>
    <scope>NUCLEOTIDE SEQUENCE</scope>
    <source>
        <strain evidence="1">CHB12</strain>
    </source>
</reference>
<proteinExistence type="predicted"/>
<name>A0A915ZKN6_9GLOM</name>
<dbReference type="VEuPathDB" id="FungiDB:RhiirFUN_014256"/>
<organism evidence="1 2">
    <name type="scientific">Rhizophagus irregularis</name>
    <dbReference type="NCBI Taxonomy" id="588596"/>
    <lineage>
        <taxon>Eukaryota</taxon>
        <taxon>Fungi</taxon>
        <taxon>Fungi incertae sedis</taxon>
        <taxon>Mucoromycota</taxon>
        <taxon>Glomeromycotina</taxon>
        <taxon>Glomeromycetes</taxon>
        <taxon>Glomerales</taxon>
        <taxon>Glomeraceae</taxon>
        <taxon>Rhizophagus</taxon>
    </lineage>
</organism>
<evidence type="ECO:0000313" key="1">
    <source>
        <dbReference type="EMBL" id="CAB5380627.1"/>
    </source>
</evidence>
<sequence length="95" mass="11289">MLQKSFSLYRSIFSVKSFSCIKKYSTAANQQQKPSAFMVFNRETKRIQRDRSSIDIEESRKVDYLKDEIAYRMVDRLISKENLIQSLIWEVDVVI</sequence>